<evidence type="ECO:0000256" key="3">
    <source>
        <dbReference type="ARBA" id="ARBA00023002"/>
    </source>
</evidence>
<dbReference type="Gene3D" id="3.40.430.10">
    <property type="entry name" value="Dihydrofolate Reductase, subunit A"/>
    <property type="match status" value="1"/>
</dbReference>
<dbReference type="InterPro" id="IPR050765">
    <property type="entry name" value="Riboflavin_Biosynth_HTPR"/>
</dbReference>
<dbReference type="InterPro" id="IPR024072">
    <property type="entry name" value="DHFR-like_dom_sf"/>
</dbReference>
<dbReference type="Pfam" id="PF01872">
    <property type="entry name" value="RibD_C"/>
    <property type="match status" value="1"/>
</dbReference>
<evidence type="ECO:0000259" key="4">
    <source>
        <dbReference type="Pfam" id="PF01872"/>
    </source>
</evidence>
<evidence type="ECO:0000256" key="1">
    <source>
        <dbReference type="ARBA" id="ARBA00005104"/>
    </source>
</evidence>
<dbReference type="SUPFAM" id="SSF53597">
    <property type="entry name" value="Dihydrofolate reductase-like"/>
    <property type="match status" value="1"/>
</dbReference>
<reference evidence="5 6" key="1">
    <citation type="submission" date="2017-05" db="EMBL/GenBank/DDBJ databases">
        <title>Vagococcus spp. assemblies.</title>
        <authorList>
            <person name="Gulvik C.A."/>
        </authorList>
    </citation>
    <scope>NUCLEOTIDE SEQUENCE [LARGE SCALE GENOMIC DNA]</scope>
    <source>
        <strain evidence="5 6">LMG 24798</strain>
    </source>
</reference>
<comment type="pathway">
    <text evidence="1">Cofactor biosynthesis; riboflavin biosynthesis.</text>
</comment>
<sequence length="228" mass="25538">MSKPITTLFLLTSVDGKITSGSSDELDFDKDFPTIEGVKEGLQQYYDIEKTTDLWSLCSGRVQAKLGVNSAPFPEKGVVSFVLIDNYHLTKHGIQYFSKLSKNFVLITKNKNHPAFTVEENNLNIILQEKLNLTEALSILKEEFKCERLTIQTGGTLNALLLREDLIDYVDIVVAPILVGGKDTSSLIDGESITSQQQLNDIKPLALNSVSELENSYIRLHYKVLNER</sequence>
<dbReference type="InterPro" id="IPR002734">
    <property type="entry name" value="RibDG_C"/>
</dbReference>
<proteinExistence type="predicted"/>
<dbReference type="PANTHER" id="PTHR38011:SF7">
    <property type="entry name" value="2,5-DIAMINO-6-RIBOSYLAMINO-4(3H)-PYRIMIDINONE 5'-PHOSPHATE REDUCTASE"/>
    <property type="match status" value="1"/>
</dbReference>
<dbReference type="Proteomes" id="UP000286773">
    <property type="component" value="Unassembled WGS sequence"/>
</dbReference>
<gene>
    <name evidence="5" type="ORF">CBF27_12015</name>
</gene>
<comment type="caution">
    <text evidence="5">The sequence shown here is derived from an EMBL/GenBank/DDBJ whole genome shotgun (WGS) entry which is preliminary data.</text>
</comment>
<evidence type="ECO:0000313" key="6">
    <source>
        <dbReference type="Proteomes" id="UP000286773"/>
    </source>
</evidence>
<dbReference type="GO" id="GO:0008703">
    <property type="term" value="F:5-amino-6-(5-phosphoribosylamino)uracil reductase activity"/>
    <property type="evidence" value="ECO:0007669"/>
    <property type="project" value="InterPro"/>
</dbReference>
<name>A0A430APH3_9ENTE</name>
<feature type="domain" description="Bacterial bifunctional deaminase-reductase C-terminal" evidence="4">
    <location>
        <begin position="113"/>
        <end position="201"/>
    </location>
</feature>
<protein>
    <submittedName>
        <fullName evidence="5">Deaminase</fullName>
    </submittedName>
</protein>
<evidence type="ECO:0000256" key="2">
    <source>
        <dbReference type="ARBA" id="ARBA00022857"/>
    </source>
</evidence>
<dbReference type="AlphaFoldDB" id="A0A430APH3"/>
<dbReference type="EMBL" id="NGKC01000016">
    <property type="protein sequence ID" value="RSU09804.1"/>
    <property type="molecule type" value="Genomic_DNA"/>
</dbReference>
<keyword evidence="3" id="KW-0560">Oxidoreductase</keyword>
<dbReference type="GO" id="GO:0009231">
    <property type="term" value="P:riboflavin biosynthetic process"/>
    <property type="evidence" value="ECO:0007669"/>
    <property type="project" value="InterPro"/>
</dbReference>
<dbReference type="RefSeq" id="WP_126814649.1">
    <property type="nucleotide sequence ID" value="NZ_NGKC01000016.1"/>
</dbReference>
<dbReference type="OrthoDB" id="9800865at2"/>
<keyword evidence="2" id="KW-0521">NADP</keyword>
<evidence type="ECO:0000313" key="5">
    <source>
        <dbReference type="EMBL" id="RSU09804.1"/>
    </source>
</evidence>
<keyword evidence="6" id="KW-1185">Reference proteome</keyword>
<dbReference type="PANTHER" id="PTHR38011">
    <property type="entry name" value="DIHYDROFOLATE REDUCTASE FAMILY PROTEIN (AFU_ORTHOLOGUE AFUA_8G06820)"/>
    <property type="match status" value="1"/>
</dbReference>
<accession>A0A430APH3</accession>
<organism evidence="5 6">
    <name type="scientific">Vagococcus acidifermentans</name>
    <dbReference type="NCBI Taxonomy" id="564710"/>
    <lineage>
        <taxon>Bacteria</taxon>
        <taxon>Bacillati</taxon>
        <taxon>Bacillota</taxon>
        <taxon>Bacilli</taxon>
        <taxon>Lactobacillales</taxon>
        <taxon>Enterococcaceae</taxon>
        <taxon>Vagococcus</taxon>
    </lineage>
</organism>